<gene>
    <name evidence="1" type="ORF">Scep_025502</name>
</gene>
<comment type="caution">
    <text evidence="1">The sequence shown here is derived from an EMBL/GenBank/DDBJ whole genome shotgun (WGS) entry which is preliminary data.</text>
</comment>
<keyword evidence="2" id="KW-1185">Reference proteome</keyword>
<accession>A0AAP0HMD2</accession>
<dbReference type="PANTHER" id="PTHR43544:SF12">
    <property type="entry name" value="NAD(P)-BINDING ROSSMANN-FOLD SUPERFAMILY PROTEIN"/>
    <property type="match status" value="1"/>
</dbReference>
<dbReference type="EMBL" id="JBBNAG010000011">
    <property type="protein sequence ID" value="KAK9094033.1"/>
    <property type="molecule type" value="Genomic_DNA"/>
</dbReference>
<proteinExistence type="predicted"/>
<dbReference type="PANTHER" id="PTHR43544">
    <property type="entry name" value="SHORT-CHAIN DEHYDROGENASE/REDUCTASE"/>
    <property type="match status" value="1"/>
</dbReference>
<protein>
    <submittedName>
        <fullName evidence="1">Uncharacterized protein</fullName>
    </submittedName>
</protein>
<dbReference type="SUPFAM" id="SSF51735">
    <property type="entry name" value="NAD(P)-binding Rossmann-fold domains"/>
    <property type="match status" value="1"/>
</dbReference>
<dbReference type="GO" id="GO:0005737">
    <property type="term" value="C:cytoplasm"/>
    <property type="evidence" value="ECO:0007669"/>
    <property type="project" value="TreeGrafter"/>
</dbReference>
<evidence type="ECO:0000313" key="2">
    <source>
        <dbReference type="Proteomes" id="UP001419268"/>
    </source>
</evidence>
<dbReference type="AlphaFoldDB" id="A0AAP0HMD2"/>
<dbReference type="InterPro" id="IPR051468">
    <property type="entry name" value="Fungal_SecMetab_SDRs"/>
</dbReference>
<dbReference type="Proteomes" id="UP001419268">
    <property type="component" value="Unassembled WGS sequence"/>
</dbReference>
<name>A0AAP0HMD2_9MAGN</name>
<dbReference type="GO" id="GO:0016491">
    <property type="term" value="F:oxidoreductase activity"/>
    <property type="evidence" value="ECO:0007669"/>
    <property type="project" value="TreeGrafter"/>
</dbReference>
<organism evidence="1 2">
    <name type="scientific">Stephania cephalantha</name>
    <dbReference type="NCBI Taxonomy" id="152367"/>
    <lineage>
        <taxon>Eukaryota</taxon>
        <taxon>Viridiplantae</taxon>
        <taxon>Streptophyta</taxon>
        <taxon>Embryophyta</taxon>
        <taxon>Tracheophyta</taxon>
        <taxon>Spermatophyta</taxon>
        <taxon>Magnoliopsida</taxon>
        <taxon>Ranunculales</taxon>
        <taxon>Menispermaceae</taxon>
        <taxon>Menispermoideae</taxon>
        <taxon>Cissampelideae</taxon>
        <taxon>Stephania</taxon>
    </lineage>
</organism>
<dbReference type="Gene3D" id="3.40.50.720">
    <property type="entry name" value="NAD(P)-binding Rossmann-like Domain"/>
    <property type="match status" value="1"/>
</dbReference>
<evidence type="ECO:0000313" key="1">
    <source>
        <dbReference type="EMBL" id="KAK9094033.1"/>
    </source>
</evidence>
<reference evidence="1 2" key="1">
    <citation type="submission" date="2024-01" db="EMBL/GenBank/DDBJ databases">
        <title>Genome assemblies of Stephania.</title>
        <authorList>
            <person name="Yang L."/>
        </authorList>
    </citation>
    <scope>NUCLEOTIDE SEQUENCE [LARGE SCALE GENOMIC DNA]</scope>
    <source>
        <strain evidence="1">JXDWG</strain>
        <tissue evidence="1">Leaf</tissue>
    </source>
</reference>
<dbReference type="InterPro" id="IPR036291">
    <property type="entry name" value="NAD(P)-bd_dom_sf"/>
</dbReference>
<sequence length="119" mass="13654">MVQGASRGIGLEFGRQLLEREDKGHVVATCRNPNGATGLLELKRKFSKRLNILQLDVTNESTIEVGFFFLYPLLIQWFYLLELSHDILLVVKTNFNFLNGIVLLKYVKCDRLDCLHLNS</sequence>